<organism evidence="2 3">
    <name type="scientific">Colocasia esculenta</name>
    <name type="common">Wild taro</name>
    <name type="synonym">Arum esculentum</name>
    <dbReference type="NCBI Taxonomy" id="4460"/>
    <lineage>
        <taxon>Eukaryota</taxon>
        <taxon>Viridiplantae</taxon>
        <taxon>Streptophyta</taxon>
        <taxon>Embryophyta</taxon>
        <taxon>Tracheophyta</taxon>
        <taxon>Spermatophyta</taxon>
        <taxon>Magnoliopsida</taxon>
        <taxon>Liliopsida</taxon>
        <taxon>Araceae</taxon>
        <taxon>Aroideae</taxon>
        <taxon>Colocasieae</taxon>
        <taxon>Colocasia</taxon>
    </lineage>
</organism>
<evidence type="ECO:0008006" key="4">
    <source>
        <dbReference type="Google" id="ProtNLM"/>
    </source>
</evidence>
<feature type="chain" id="PRO_5032649330" description="Secreted protein" evidence="1">
    <location>
        <begin position="27"/>
        <end position="68"/>
    </location>
</feature>
<dbReference type="Proteomes" id="UP000652761">
    <property type="component" value="Unassembled WGS sequence"/>
</dbReference>
<sequence length="68" mass="7355">MPSTIMATSSHLFLCVITSLLRPLQLHREDMVQSGLLPIRVWRNRRTDVHGPGGGVAGVGAAKEGNTF</sequence>
<evidence type="ECO:0000313" key="2">
    <source>
        <dbReference type="EMBL" id="MQL73904.1"/>
    </source>
</evidence>
<accession>A0A843TX35</accession>
<keyword evidence="1" id="KW-0732">Signal</keyword>
<feature type="signal peptide" evidence="1">
    <location>
        <begin position="1"/>
        <end position="26"/>
    </location>
</feature>
<proteinExistence type="predicted"/>
<evidence type="ECO:0000313" key="3">
    <source>
        <dbReference type="Proteomes" id="UP000652761"/>
    </source>
</evidence>
<name>A0A843TX35_COLES</name>
<reference evidence="2" key="1">
    <citation type="submission" date="2017-07" db="EMBL/GenBank/DDBJ databases">
        <title>Taro Niue Genome Assembly and Annotation.</title>
        <authorList>
            <person name="Atibalentja N."/>
            <person name="Keating K."/>
            <person name="Fields C.J."/>
        </authorList>
    </citation>
    <scope>NUCLEOTIDE SEQUENCE</scope>
    <source>
        <strain evidence="2">Niue_2</strain>
        <tissue evidence="2">Leaf</tissue>
    </source>
</reference>
<gene>
    <name evidence="2" type="ORF">Taro_006277</name>
</gene>
<evidence type="ECO:0000256" key="1">
    <source>
        <dbReference type="SAM" id="SignalP"/>
    </source>
</evidence>
<keyword evidence="3" id="KW-1185">Reference proteome</keyword>
<protein>
    <recommendedName>
        <fullName evidence="4">Secreted protein</fullName>
    </recommendedName>
</protein>
<comment type="caution">
    <text evidence="2">The sequence shown here is derived from an EMBL/GenBank/DDBJ whole genome shotgun (WGS) entry which is preliminary data.</text>
</comment>
<dbReference type="AlphaFoldDB" id="A0A843TX35"/>
<dbReference type="EMBL" id="NMUH01000183">
    <property type="protein sequence ID" value="MQL73904.1"/>
    <property type="molecule type" value="Genomic_DNA"/>
</dbReference>